<dbReference type="OrthoDB" id="2684108at2759"/>
<dbReference type="EMBL" id="JADNRY010000043">
    <property type="protein sequence ID" value="KAF9070197.1"/>
    <property type="molecule type" value="Genomic_DNA"/>
</dbReference>
<organism evidence="1 2">
    <name type="scientific">Rhodocollybia butyracea</name>
    <dbReference type="NCBI Taxonomy" id="206335"/>
    <lineage>
        <taxon>Eukaryota</taxon>
        <taxon>Fungi</taxon>
        <taxon>Dikarya</taxon>
        <taxon>Basidiomycota</taxon>
        <taxon>Agaricomycotina</taxon>
        <taxon>Agaricomycetes</taxon>
        <taxon>Agaricomycetidae</taxon>
        <taxon>Agaricales</taxon>
        <taxon>Marasmiineae</taxon>
        <taxon>Omphalotaceae</taxon>
        <taxon>Rhodocollybia</taxon>
    </lineage>
</organism>
<comment type="caution">
    <text evidence="1">The sequence shown here is derived from an EMBL/GenBank/DDBJ whole genome shotgun (WGS) entry which is preliminary data.</text>
</comment>
<proteinExistence type="predicted"/>
<gene>
    <name evidence="1" type="ORF">BDP27DRAFT_1221200</name>
</gene>
<evidence type="ECO:0000313" key="2">
    <source>
        <dbReference type="Proteomes" id="UP000772434"/>
    </source>
</evidence>
<protein>
    <submittedName>
        <fullName evidence="1">Uncharacterized protein</fullName>
    </submittedName>
</protein>
<keyword evidence="2" id="KW-1185">Reference proteome</keyword>
<dbReference type="Proteomes" id="UP000772434">
    <property type="component" value="Unassembled WGS sequence"/>
</dbReference>
<evidence type="ECO:0000313" key="1">
    <source>
        <dbReference type="EMBL" id="KAF9070197.1"/>
    </source>
</evidence>
<name>A0A9P5PXA6_9AGAR</name>
<reference evidence="1" key="1">
    <citation type="submission" date="2020-11" db="EMBL/GenBank/DDBJ databases">
        <authorList>
            <consortium name="DOE Joint Genome Institute"/>
            <person name="Ahrendt S."/>
            <person name="Riley R."/>
            <person name="Andreopoulos W."/>
            <person name="Labutti K."/>
            <person name="Pangilinan J."/>
            <person name="Ruiz-Duenas F.J."/>
            <person name="Barrasa J.M."/>
            <person name="Sanchez-Garcia M."/>
            <person name="Camarero S."/>
            <person name="Miyauchi S."/>
            <person name="Serrano A."/>
            <person name="Linde D."/>
            <person name="Babiker R."/>
            <person name="Drula E."/>
            <person name="Ayuso-Fernandez I."/>
            <person name="Pacheco R."/>
            <person name="Padilla G."/>
            <person name="Ferreira P."/>
            <person name="Barriuso J."/>
            <person name="Kellner H."/>
            <person name="Castanera R."/>
            <person name="Alfaro M."/>
            <person name="Ramirez L."/>
            <person name="Pisabarro A.G."/>
            <person name="Kuo A."/>
            <person name="Tritt A."/>
            <person name="Lipzen A."/>
            <person name="He G."/>
            <person name="Yan M."/>
            <person name="Ng V."/>
            <person name="Cullen D."/>
            <person name="Martin F."/>
            <person name="Rosso M.-N."/>
            <person name="Henrissat B."/>
            <person name="Hibbett D."/>
            <person name="Martinez A.T."/>
            <person name="Grigoriev I.V."/>
        </authorList>
    </citation>
    <scope>NUCLEOTIDE SEQUENCE</scope>
    <source>
        <strain evidence="1">AH 40177</strain>
    </source>
</reference>
<sequence length="130" mass="14477">HIGTMTQAGLNMGAQNCRVFEHAKSFTKKLTAMQMIDHDRDIIGAVSVFWSLAQAVLPTDIMSVIHNYMDNENLPNIQTRNIEPGNGFTLCVEGKDFFFPYADRASPEVYINSGYAVSVLSCSHYLSVLK</sequence>
<accession>A0A9P5PXA6</accession>
<feature type="non-terminal residue" evidence="1">
    <location>
        <position position="1"/>
    </location>
</feature>
<dbReference type="AlphaFoldDB" id="A0A9P5PXA6"/>